<dbReference type="NCBIfam" id="TIGR03765">
    <property type="entry name" value="ICE_PFL_4695"/>
    <property type="match status" value="1"/>
</dbReference>
<gene>
    <name evidence="1" type="ORF">NYF23_03930</name>
</gene>
<reference evidence="1" key="1">
    <citation type="submission" date="2022-08" db="EMBL/GenBank/DDBJ databases">
        <title>Catabolic pathway analysis in culturable SAR92 clade bacteria reveals their overlooked roles in DMSP degradation in coastal seas.</title>
        <authorList>
            <person name="He X."/>
            <person name="Zhang X."/>
            <person name="Zhang Y."/>
        </authorList>
    </citation>
    <scope>NUCLEOTIDE SEQUENCE</scope>
    <source>
        <strain evidence="1">H455</strain>
    </source>
</reference>
<sequence>MKNLSKGLFNHVSNQLSILVMLMAIIPVSEALTVIYDSGNTQSISQYLPQRFEQENTKQSRQSVLLKKQKISAYTLPITTPSLSPGVVTASPKALRYLQQPLFLVGSDERSKNWLIEKREQLIQLGAVGLLIQAEDTKDVEAMVILAHSLRLVPASAEGFAAELGLTHYPILLSNQGWEQ</sequence>
<dbReference type="InterPro" id="IPR021300">
    <property type="entry name" value="Integr_conj_element_PFL4695"/>
</dbReference>
<organism evidence="1 2">
    <name type="scientific">SAR92 clade bacterium H455</name>
    <dbReference type="NCBI Taxonomy" id="2974818"/>
    <lineage>
        <taxon>Bacteria</taxon>
        <taxon>Pseudomonadati</taxon>
        <taxon>Pseudomonadota</taxon>
        <taxon>Gammaproteobacteria</taxon>
        <taxon>Cellvibrionales</taxon>
        <taxon>Porticoccaceae</taxon>
        <taxon>SAR92 clade</taxon>
    </lineage>
</organism>
<name>A0ABY5TPJ9_9GAMM</name>
<dbReference type="EMBL" id="CP103416">
    <property type="protein sequence ID" value="UVW35767.1"/>
    <property type="molecule type" value="Genomic_DNA"/>
</dbReference>
<keyword evidence="2" id="KW-1185">Reference proteome</keyword>
<evidence type="ECO:0000313" key="1">
    <source>
        <dbReference type="EMBL" id="UVW35767.1"/>
    </source>
</evidence>
<accession>A0ABY5TPJ9</accession>
<evidence type="ECO:0000313" key="2">
    <source>
        <dbReference type="Proteomes" id="UP001059934"/>
    </source>
</evidence>
<dbReference type="Pfam" id="PF11072">
    <property type="entry name" value="DUF2859"/>
    <property type="match status" value="1"/>
</dbReference>
<dbReference type="Proteomes" id="UP001059934">
    <property type="component" value="Chromosome"/>
</dbReference>
<protein>
    <submittedName>
        <fullName evidence="1">Integrating conjugative element protein</fullName>
    </submittedName>
</protein>
<proteinExistence type="predicted"/>